<dbReference type="Gene3D" id="3.90.1570.10">
    <property type="entry name" value="tt1808, chain A"/>
    <property type="match status" value="1"/>
</dbReference>
<dbReference type="CDD" id="cd06260">
    <property type="entry name" value="DUF820-like"/>
    <property type="match status" value="1"/>
</dbReference>
<organism evidence="2 3">
    <name type="scientific">Cohnella silvisoli</name>
    <dbReference type="NCBI Taxonomy" id="2873699"/>
    <lineage>
        <taxon>Bacteria</taxon>
        <taxon>Bacillati</taxon>
        <taxon>Bacillota</taxon>
        <taxon>Bacilli</taxon>
        <taxon>Bacillales</taxon>
        <taxon>Paenibacillaceae</taxon>
        <taxon>Cohnella</taxon>
    </lineage>
</organism>
<evidence type="ECO:0000313" key="2">
    <source>
        <dbReference type="EMBL" id="MEQ4481729.1"/>
    </source>
</evidence>
<protein>
    <submittedName>
        <fullName evidence="2">Uma2 family endonuclease</fullName>
    </submittedName>
</protein>
<dbReference type="EMBL" id="JASKHM010000002">
    <property type="protein sequence ID" value="MEQ4481729.1"/>
    <property type="molecule type" value="Genomic_DNA"/>
</dbReference>
<dbReference type="Proteomes" id="UP001493487">
    <property type="component" value="Unassembled WGS sequence"/>
</dbReference>
<reference evidence="2 3" key="1">
    <citation type="journal article" date="2023" name="Genome Announc.">
        <title>Pan-Genome Analyses of the Genus Cohnella and Proposal of the Novel Species Cohnella silvisoli sp. nov., Isolated from Forest Soil.</title>
        <authorList>
            <person name="Wang C."/>
            <person name="Mao L."/>
            <person name="Bao G."/>
            <person name="Zhu H."/>
        </authorList>
    </citation>
    <scope>NUCLEOTIDE SEQUENCE [LARGE SCALE GENOMIC DNA]</scope>
    <source>
        <strain evidence="2 3">NL03-T5-1</strain>
    </source>
</reference>
<dbReference type="Pfam" id="PF05685">
    <property type="entry name" value="Uma2"/>
    <property type="match status" value="1"/>
</dbReference>
<proteinExistence type="predicted"/>
<sequence>MSDSKKKDPQDPQIKESPVTYEIYAEMPDDGNRYEIADGQLELMSPGPNPYHQILLSELNRKIIDDCSNDYMIFFAPLDVILSDIEVRQPDLIMVHRSRLHIISNRGIEGAPDLVVEISSEFSLRRDKVQKTKAYAKYGIPEYWVIDMTNYTLEQYILHDRAYELVELYSGDERITSEKLQCVSFTMNDLMKDLSKLSN</sequence>
<keyword evidence="2" id="KW-0255">Endonuclease</keyword>
<name>A0ABV1KNR4_9BACL</name>
<dbReference type="InterPro" id="IPR012296">
    <property type="entry name" value="Nuclease_put_TT1808"/>
</dbReference>
<keyword evidence="2" id="KW-0540">Nuclease</keyword>
<gene>
    <name evidence="2" type="ORF">QJS35_04895</name>
</gene>
<keyword evidence="2" id="KW-0378">Hydrolase</keyword>
<dbReference type="InterPro" id="IPR008538">
    <property type="entry name" value="Uma2"/>
</dbReference>
<evidence type="ECO:0000259" key="1">
    <source>
        <dbReference type="Pfam" id="PF05685"/>
    </source>
</evidence>
<comment type="caution">
    <text evidence="2">The sequence shown here is derived from an EMBL/GenBank/DDBJ whole genome shotgun (WGS) entry which is preliminary data.</text>
</comment>
<keyword evidence="3" id="KW-1185">Reference proteome</keyword>
<accession>A0ABV1KNR4</accession>
<dbReference type="GO" id="GO:0004519">
    <property type="term" value="F:endonuclease activity"/>
    <property type="evidence" value="ECO:0007669"/>
    <property type="project" value="UniProtKB-KW"/>
</dbReference>
<dbReference type="RefSeq" id="WP_232183507.1">
    <property type="nucleotide sequence ID" value="NZ_JAIOAP010000002.1"/>
</dbReference>
<feature type="domain" description="Putative restriction endonuclease" evidence="1">
    <location>
        <begin position="24"/>
        <end position="179"/>
    </location>
</feature>
<dbReference type="PANTHER" id="PTHR34107">
    <property type="entry name" value="SLL0198 PROTEIN-RELATED"/>
    <property type="match status" value="1"/>
</dbReference>
<evidence type="ECO:0000313" key="3">
    <source>
        <dbReference type="Proteomes" id="UP001493487"/>
    </source>
</evidence>
<dbReference type="InterPro" id="IPR011335">
    <property type="entry name" value="Restrct_endonuc-II-like"/>
</dbReference>
<dbReference type="SUPFAM" id="SSF52980">
    <property type="entry name" value="Restriction endonuclease-like"/>
    <property type="match status" value="1"/>
</dbReference>
<dbReference type="PANTHER" id="PTHR34107:SF4">
    <property type="entry name" value="SLL1222 PROTEIN"/>
    <property type="match status" value="1"/>
</dbReference>